<accession>A0A941AID0</accession>
<proteinExistence type="predicted"/>
<reference evidence="1" key="1">
    <citation type="submission" date="2021-02" db="EMBL/GenBank/DDBJ databases">
        <title>Draft genome sequence of Microbispora sp. RL4-1S isolated from rice leaves in Thailand.</title>
        <authorList>
            <person name="Muangham S."/>
            <person name="Duangmal K."/>
        </authorList>
    </citation>
    <scope>NUCLEOTIDE SEQUENCE</scope>
    <source>
        <strain evidence="1">RL4-1S</strain>
    </source>
</reference>
<keyword evidence="2" id="KW-1185">Reference proteome</keyword>
<dbReference type="AlphaFoldDB" id="A0A941AID0"/>
<name>A0A941AID0_9ACTN</name>
<organism evidence="1 2">
    <name type="scientific">Microbispora oryzae</name>
    <dbReference type="NCBI Taxonomy" id="2806554"/>
    <lineage>
        <taxon>Bacteria</taxon>
        <taxon>Bacillati</taxon>
        <taxon>Actinomycetota</taxon>
        <taxon>Actinomycetes</taxon>
        <taxon>Streptosporangiales</taxon>
        <taxon>Streptosporangiaceae</taxon>
        <taxon>Microbispora</taxon>
    </lineage>
</organism>
<dbReference type="Pfam" id="PF13787">
    <property type="entry name" value="HXXEE"/>
    <property type="match status" value="1"/>
</dbReference>
<evidence type="ECO:0000313" key="2">
    <source>
        <dbReference type="Proteomes" id="UP000674234"/>
    </source>
</evidence>
<evidence type="ECO:0000313" key="1">
    <source>
        <dbReference type="EMBL" id="MBP2705026.1"/>
    </source>
</evidence>
<dbReference type="Proteomes" id="UP000674234">
    <property type="component" value="Unassembled WGS sequence"/>
</dbReference>
<dbReference type="RefSeq" id="WP_210156296.1">
    <property type="nucleotide sequence ID" value="NZ_JAFCNB010000006.1"/>
</dbReference>
<protein>
    <submittedName>
        <fullName evidence="1">HXXEE domain-containing protein</fullName>
    </submittedName>
</protein>
<gene>
    <name evidence="1" type="ORF">JOL79_14510</name>
</gene>
<sequence>MLLGLAATDGARTGGPSFYQRVVVGFGLHGVAHLGESVALRGYTPGVVTSSVPFRSGPGTACAERIWCARSTRVDLASSAALVPVAILGVHGAAHGIGRLARRALRHR</sequence>
<comment type="caution">
    <text evidence="1">The sequence shown here is derived from an EMBL/GenBank/DDBJ whole genome shotgun (WGS) entry which is preliminary data.</text>
</comment>
<dbReference type="InterPro" id="IPR025671">
    <property type="entry name" value="HXXEE"/>
</dbReference>
<dbReference type="EMBL" id="JAFCNB010000006">
    <property type="protein sequence ID" value="MBP2705026.1"/>
    <property type="molecule type" value="Genomic_DNA"/>
</dbReference>